<evidence type="ECO:0000256" key="1">
    <source>
        <dbReference type="ARBA" id="ARBA00000085"/>
    </source>
</evidence>
<dbReference type="RefSeq" id="WP_188438512.1">
    <property type="nucleotide sequence ID" value="NZ_BMFD01000001.1"/>
</dbReference>
<name>A0ABQ1LK47_9BACT</name>
<dbReference type="SUPFAM" id="SSF55874">
    <property type="entry name" value="ATPase domain of HSP90 chaperone/DNA topoisomerase II/histidine kinase"/>
    <property type="match status" value="1"/>
</dbReference>
<dbReference type="SUPFAM" id="SSF47384">
    <property type="entry name" value="Homodimeric domain of signal transducing histidine kinase"/>
    <property type="match status" value="1"/>
</dbReference>
<dbReference type="InterPro" id="IPR003594">
    <property type="entry name" value="HATPase_dom"/>
</dbReference>
<gene>
    <name evidence="6" type="ORF">GCM10010993_01000</name>
</gene>
<evidence type="ECO:0000259" key="5">
    <source>
        <dbReference type="PROSITE" id="PS50109"/>
    </source>
</evidence>
<keyword evidence="7" id="KW-1185">Reference proteome</keyword>
<dbReference type="InterPro" id="IPR003661">
    <property type="entry name" value="HisK_dim/P_dom"/>
</dbReference>
<dbReference type="Pfam" id="PF02518">
    <property type="entry name" value="HATPase_c"/>
    <property type="match status" value="1"/>
</dbReference>
<dbReference type="CDD" id="cd00082">
    <property type="entry name" value="HisKA"/>
    <property type="match status" value="1"/>
</dbReference>
<dbReference type="EMBL" id="BMFD01000001">
    <property type="protein sequence ID" value="GGC25728.1"/>
    <property type="molecule type" value="Genomic_DNA"/>
</dbReference>
<evidence type="ECO:0000256" key="4">
    <source>
        <dbReference type="SAM" id="Coils"/>
    </source>
</evidence>
<reference evidence="7" key="1">
    <citation type="journal article" date="2019" name="Int. J. Syst. Evol. Microbiol.">
        <title>The Global Catalogue of Microorganisms (GCM) 10K type strain sequencing project: providing services to taxonomists for standard genome sequencing and annotation.</title>
        <authorList>
            <consortium name="The Broad Institute Genomics Platform"/>
            <consortium name="The Broad Institute Genome Sequencing Center for Infectious Disease"/>
            <person name="Wu L."/>
            <person name="Ma J."/>
        </authorList>
    </citation>
    <scope>NUCLEOTIDE SEQUENCE [LARGE SCALE GENOMIC DNA]</scope>
    <source>
        <strain evidence="7">CGMCC 1.12479</strain>
    </source>
</reference>
<feature type="coiled-coil region" evidence="4">
    <location>
        <begin position="2240"/>
        <end position="2267"/>
    </location>
</feature>
<feature type="coiled-coil region" evidence="4">
    <location>
        <begin position="142"/>
        <end position="173"/>
    </location>
</feature>
<feature type="domain" description="Histidine kinase" evidence="5">
    <location>
        <begin position="2276"/>
        <end position="2533"/>
    </location>
</feature>
<evidence type="ECO:0000256" key="3">
    <source>
        <dbReference type="ARBA" id="ARBA00022553"/>
    </source>
</evidence>
<comment type="catalytic activity">
    <reaction evidence="1">
        <text>ATP + protein L-histidine = ADP + protein N-phospho-L-histidine.</text>
        <dbReference type="EC" id="2.7.13.3"/>
    </reaction>
</comment>
<dbReference type="Gene3D" id="3.10.450.50">
    <property type="match status" value="1"/>
</dbReference>
<keyword evidence="3" id="KW-0597">Phosphoprotein</keyword>
<dbReference type="InterPro" id="IPR036890">
    <property type="entry name" value="HATPase_C_sf"/>
</dbReference>
<comment type="caution">
    <text evidence="6">The sequence shown here is derived from an EMBL/GenBank/DDBJ whole genome shotgun (WGS) entry which is preliminary data.</text>
</comment>
<dbReference type="CDD" id="cd00075">
    <property type="entry name" value="HATPase"/>
    <property type="match status" value="1"/>
</dbReference>
<keyword evidence="4" id="KW-0175">Coiled coil</keyword>
<dbReference type="PRINTS" id="PR00344">
    <property type="entry name" value="BCTRLSENSOR"/>
</dbReference>
<sequence>MDSQKEKLLEESYDLIVNVGFCLVPYQDISDIVDPGMMLFGTTKDEKIFSLNELIDLFKSQYQQMERFEPSVERKRLYTHISDDDNSAVIAEEITLTLVSEEITNSLYLRTSCVMQYSAEQWKVTHWHASTPVETENDHWHMEEWKREKEKLQKLVDEQTADLKNKNRELEIEAALEKVRAVAMGMKKPEDMLDVCRVISDQLQQFGVTEIRNVQLAIIDENIGQYLCYQYFTPYDKTAVEKTEYLKSPVEHGMVKQMLASKDGHFTGTLEGKELKKFREHRKTENHFPDPFLDKVTKLDYCFLSIGEGGLGLTLYQPMAEDILNLFKRFHQVFSLAYQRFREIQKAEAQAREAQIEVAVERVRAQSMAMHHPDDLDKVNKEILTQLNWLQIEGLSGVTFYLVDQDGWVKAWDFSSPGNIGNQNSYTLQFDFKKYEMMGYPFKILQQTDLNYFIADYPFEKLEKAVSEIEEINPEVANAFKEALTKGILTHQWSACARITEGLLGVDLVSPPSEDTKTIVLKIAGAFNQAYQRFLDLQKAEALAREAQIEAALERVRAQTMAMHSSEDVGKCVVKMFSELTALGVDEGTRFGIGILNHENENNQLWTARKTGEEVNMHIGNIDMAWHPMLMRARQAWLEQVPFHKYVLEGEGLLSYYRMLNQAPDYKIQIPIEKLPKKEIQHCFIFEHGFFYAFSPREFQPELIQITKRFSSLFEQTYRRYLDLVKAESQAREAEIELALERVRARTMAMHHTEELKEVIQVVFDQFVDLNIHVDHAGFILDYKEREDMHIWLADHQQGVPTEITIPYFDSPHWNSYREAKTKEESFFANLLPFEVKNKFYRDLFELIPELTEEAQQAIFNKPALAISTVLLDNVGLYIEHYSMTPYTAEENAILMRFGKVFQQTYTRFLDLQKAEAQARESQIQLAMERVRARTMAMQHSSELGETSALLFQQIQTLGVPPWACGFNIWEQGDTVFTSYMGSPDGAILEGVKIPLTEEATFIHFQESRDRGDKLFVDVLEGETLDAHYRYFLTLPGIKEAFEKRAQAGEHRPTFQINHLANFSHGNLMFITYEPCPEAHDIFIRFAKVFEQTYTRFLDLQKAEAQAREAQIEAALEKVRSRSLAMHKSGELKEVVSVLFGKLKDLQIPFTAVGIATNIEGSKDLNAFVCGQNEAGLVITNYRLPYFDNPVPKDLYGAIEEQLDYFVGHYSKEEKDAFYNYVIEHTAEFRHLPEDIKRMIFDSTNYTISMVAVKNAVFNVNDFEGKVLAKNEIDIIQRFVRVFDQAYTRFLDLQKAEAQAREAEIQLALERVRAKTMAMKTQSDLLGIIELFGEQLSAVGIRFDNVTFIEGPITKKRDWELWSYAPEAENTTDKILIPYIETPYFTKTEKAVKEYQKTGQPIQVKTFTKKEKNEFLDHYWKHAPAVSDEFVNYVNATPGSIIVDAFLEEITVSMVKWNAEPYTDEELEIFERFAKEFRQTYIRFLDIKKAEAQVREAKIETSLEKVRSRTMGMQNSDELAEVANVLFAEMNDLVYNLWTCGFVLCEKSREEDEWWLSLEDGFSRGFFLPNVIDYAHSTLYEGWLEGDSFRTVQLEGDKLQEHYDWLMEIPVAKNIFDDMEAAGMQRPEWQKLHAAYFSKGYLVIITTEPCPEEEIFKRFAKVFDQTYTRFLDLQKAEAQARESKIETALEKVRSRTMGMQSSEELPEVANLLFTEVRSLGIPAWSCGYNILAEDKKTATAWMSSEGIMQTPFQLRLFGEASFDEMGEFILSDHTMFVQELGGQALEDHYAYMKTFPDLKSTFENIEAKGFSLPTYQINHLCKFNGGFILFITYEKVTDAHAIFKRFTIVFDQTYTRFLDLKKAEAQAREAQIEAALEKVRSRSLAMQSPDELIEVAQLLREEMGALGVEELETSSIYIQDESTGLTQCWFTIKNPDNPNKAITDQMTIALQDTWVGRKMLDFYRSSSNQTSILMQGEQRIEWIRYCEEKTDLFGISNFYGETIPDRTYHLYKFSNGYIGAAAPGEISSESWELLKRATAVFSFAYTRFRDLQMAQASARTAMRQASLDRVRADISSMRNAVDLDRITPLIFKELTVLGVPFIRCGVFIIQEKQKIVEAYLSSPEGNSLGVLRLPYKASELTYQTVKAWRKGEVLRQHWNKEDFVQWINQLMEQDQIQNGSTYQGTAAPPESLDLHFVPFDQGMLYVGAVSPLEENELELVQALAKAFSIAYARYEDFVKLEQAKTRVESAMTELKATQSQLVQQEKLASLGQLTAGIAHEIKNPLNFVNNFSEVSIEMIEEIIDSRYKTQDARLKTEADEIEDEILEDIKANLKKIHEHGSRANGIVTSMLQHSRGGSGKKEPTDLNALIKEYVNLSFHGMRAGKNPINVDIQLVLDTDLGKVSLIKEDFTRVVINLCNNAFDAMREKVKKYEVRSTEYNDRAVVDGNYLPKLKVTTMLEKGWVRLSLEDNGPGIPDEIKDKIFQPFFTTKKGTEGTGLGLSITHDIVKAHGGELEIETAINKGTSFIIKLSK</sequence>
<dbReference type="InterPro" id="IPR004358">
    <property type="entry name" value="Sig_transdc_His_kin-like_C"/>
</dbReference>
<evidence type="ECO:0000256" key="2">
    <source>
        <dbReference type="ARBA" id="ARBA00012438"/>
    </source>
</evidence>
<protein>
    <recommendedName>
        <fullName evidence="2">histidine kinase</fullName>
        <ecNumber evidence="2">2.7.13.3</ecNumber>
    </recommendedName>
</protein>
<dbReference type="PROSITE" id="PS50109">
    <property type="entry name" value="HIS_KIN"/>
    <property type="match status" value="1"/>
</dbReference>
<dbReference type="PANTHER" id="PTHR43065">
    <property type="entry name" value="SENSOR HISTIDINE KINASE"/>
    <property type="match status" value="1"/>
</dbReference>
<dbReference type="Gene3D" id="3.30.565.10">
    <property type="entry name" value="Histidine kinase-like ATPase, C-terminal domain"/>
    <property type="match status" value="1"/>
</dbReference>
<dbReference type="InterPro" id="IPR036097">
    <property type="entry name" value="HisK_dim/P_sf"/>
</dbReference>
<dbReference type="InterPro" id="IPR005467">
    <property type="entry name" value="His_kinase_dom"/>
</dbReference>
<dbReference type="InterPro" id="IPR037401">
    <property type="entry name" value="SnoaL-like"/>
</dbReference>
<accession>A0ABQ1LK47</accession>
<dbReference type="Gene3D" id="1.10.287.130">
    <property type="match status" value="1"/>
</dbReference>
<organism evidence="6 7">
    <name type="scientific">Belliella aquatica</name>
    <dbReference type="NCBI Taxonomy" id="1323734"/>
    <lineage>
        <taxon>Bacteria</taxon>
        <taxon>Pseudomonadati</taxon>
        <taxon>Bacteroidota</taxon>
        <taxon>Cytophagia</taxon>
        <taxon>Cytophagales</taxon>
        <taxon>Cyclobacteriaceae</taxon>
        <taxon>Belliella</taxon>
    </lineage>
</organism>
<dbReference type="EC" id="2.7.13.3" evidence="2"/>
<evidence type="ECO:0000313" key="6">
    <source>
        <dbReference type="EMBL" id="GGC25728.1"/>
    </source>
</evidence>
<dbReference type="Pfam" id="PF13474">
    <property type="entry name" value="SnoaL_3"/>
    <property type="match status" value="1"/>
</dbReference>
<dbReference type="PANTHER" id="PTHR43065:SF42">
    <property type="entry name" value="TWO-COMPONENT SENSOR PPRA"/>
    <property type="match status" value="1"/>
</dbReference>
<dbReference type="SMART" id="SM00388">
    <property type="entry name" value="HisKA"/>
    <property type="match status" value="1"/>
</dbReference>
<evidence type="ECO:0000313" key="7">
    <source>
        <dbReference type="Proteomes" id="UP000635885"/>
    </source>
</evidence>
<dbReference type="Proteomes" id="UP000635885">
    <property type="component" value="Unassembled WGS sequence"/>
</dbReference>
<dbReference type="SMART" id="SM00387">
    <property type="entry name" value="HATPase_c"/>
    <property type="match status" value="1"/>
</dbReference>
<proteinExistence type="predicted"/>